<comment type="caution">
    <text evidence="2">The sequence shown here is derived from an EMBL/GenBank/DDBJ whole genome shotgun (WGS) entry which is preliminary data.</text>
</comment>
<dbReference type="EMBL" id="JBBNOP010000001">
    <property type="protein sequence ID" value="MEQ3361465.1"/>
    <property type="molecule type" value="Genomic_DNA"/>
</dbReference>
<evidence type="ECO:0000256" key="1">
    <source>
        <dbReference type="SAM" id="SignalP"/>
    </source>
</evidence>
<dbReference type="InterPro" id="IPR036280">
    <property type="entry name" value="Multihaem_cyt_sf"/>
</dbReference>
<feature type="chain" id="PRO_5046277709" evidence="1">
    <location>
        <begin position="36"/>
        <end position="203"/>
    </location>
</feature>
<name>A0ABV1J8R7_9ACTN</name>
<gene>
    <name evidence="2" type="ORF">AAA083_00585</name>
</gene>
<evidence type="ECO:0000313" key="2">
    <source>
        <dbReference type="EMBL" id="MEQ3361465.1"/>
    </source>
</evidence>
<dbReference type="SUPFAM" id="SSF48695">
    <property type="entry name" value="Multiheme cytochromes"/>
    <property type="match status" value="1"/>
</dbReference>
<keyword evidence="3" id="KW-1185">Reference proteome</keyword>
<reference evidence="2 3" key="1">
    <citation type="submission" date="2024-04" db="EMBL/GenBank/DDBJ databases">
        <title>Human intestinal bacterial collection.</title>
        <authorList>
            <person name="Pauvert C."/>
            <person name="Hitch T.C.A."/>
            <person name="Clavel T."/>
        </authorList>
    </citation>
    <scope>NUCLEOTIDE SEQUENCE [LARGE SCALE GENOMIC DNA]</scope>
    <source>
        <strain evidence="2 3">CLA-KB-H42</strain>
    </source>
</reference>
<accession>A0ABV1J8R7</accession>
<dbReference type="Gene3D" id="1.10.1130.10">
    <property type="entry name" value="Flavocytochrome C3, Chain A"/>
    <property type="match status" value="1"/>
</dbReference>
<organism evidence="2 3">
    <name type="scientific">Raoultibacter massiliensis</name>
    <dbReference type="NCBI Taxonomy" id="1852371"/>
    <lineage>
        <taxon>Bacteria</taxon>
        <taxon>Bacillati</taxon>
        <taxon>Actinomycetota</taxon>
        <taxon>Coriobacteriia</taxon>
        <taxon>Eggerthellales</taxon>
        <taxon>Eggerthellaceae</taxon>
        <taxon>Raoultibacter</taxon>
    </lineage>
</organism>
<keyword evidence="1" id="KW-0732">Signal</keyword>
<sequence>MSQAMKRGVALAAVVASMLCVVGLLCLSGCAPQSAAGDQDKGGKDDAAVQVAWSSDSDCTSCHAMEASSMTDASYLCATHEQQGSTCTTCHTDDGALSDVHENATDLTKTAKKLKKTEVAESVCLSCHDNGEIKAATADLALLTDDNGKTVDPHDLPTNAEHEVIECASCHAMHSAEGADEQATAKCLSCHHQNVYECHTCHS</sequence>
<dbReference type="Proteomes" id="UP001487305">
    <property type="component" value="Unassembled WGS sequence"/>
</dbReference>
<dbReference type="RefSeq" id="WP_102375592.1">
    <property type="nucleotide sequence ID" value="NZ_JBBNOP010000001.1"/>
</dbReference>
<evidence type="ECO:0000313" key="3">
    <source>
        <dbReference type="Proteomes" id="UP001487305"/>
    </source>
</evidence>
<protein>
    <submittedName>
        <fullName evidence="2">Cytochrome c3 family protein</fullName>
    </submittedName>
</protein>
<feature type="signal peptide" evidence="1">
    <location>
        <begin position="1"/>
        <end position="35"/>
    </location>
</feature>
<proteinExistence type="predicted"/>